<keyword evidence="2" id="KW-0472">Membrane</keyword>
<dbReference type="STRING" id="929713.NIASO_14035"/>
<evidence type="ECO:0000313" key="5">
    <source>
        <dbReference type="Proteomes" id="UP000003586"/>
    </source>
</evidence>
<gene>
    <name evidence="4" type="ORF">NIASO_14035</name>
</gene>
<feature type="domain" description="Outer membrane protein beta-barrel" evidence="3">
    <location>
        <begin position="227"/>
        <end position="381"/>
    </location>
</feature>
<evidence type="ECO:0000313" key="4">
    <source>
        <dbReference type="EMBL" id="AHF17777.1"/>
    </source>
</evidence>
<evidence type="ECO:0000256" key="2">
    <source>
        <dbReference type="SAM" id="Phobius"/>
    </source>
</evidence>
<name>W0F456_9BACT</name>
<dbReference type="RefSeq" id="WP_008586463.1">
    <property type="nucleotide sequence ID" value="NZ_CP007035.1"/>
</dbReference>
<evidence type="ECO:0000256" key="1">
    <source>
        <dbReference type="SAM" id="MobiDB-lite"/>
    </source>
</evidence>
<reference evidence="4 5" key="1">
    <citation type="submission" date="2013-12" db="EMBL/GenBank/DDBJ databases">
        <authorList>
            <consortium name="DOE Joint Genome Institute"/>
            <person name="Eisen J."/>
            <person name="Huntemann M."/>
            <person name="Han J."/>
            <person name="Chen A."/>
            <person name="Kyrpides N."/>
            <person name="Mavromatis K."/>
            <person name="Markowitz V."/>
            <person name="Palaniappan K."/>
            <person name="Ivanova N."/>
            <person name="Schaumberg A."/>
            <person name="Pati A."/>
            <person name="Liolios K."/>
            <person name="Nordberg H.P."/>
            <person name="Cantor M.N."/>
            <person name="Hua S.X."/>
            <person name="Woyke T."/>
        </authorList>
    </citation>
    <scope>NUCLEOTIDE SEQUENCE [LARGE SCALE GENOMIC DNA]</scope>
    <source>
        <strain evidence="5">DSM 19437</strain>
    </source>
</reference>
<organism evidence="4 5">
    <name type="scientific">Niabella soli DSM 19437</name>
    <dbReference type="NCBI Taxonomy" id="929713"/>
    <lineage>
        <taxon>Bacteria</taxon>
        <taxon>Pseudomonadati</taxon>
        <taxon>Bacteroidota</taxon>
        <taxon>Chitinophagia</taxon>
        <taxon>Chitinophagales</taxon>
        <taxon>Chitinophagaceae</taxon>
        <taxon>Niabella</taxon>
    </lineage>
</organism>
<dbReference type="Proteomes" id="UP000003586">
    <property type="component" value="Chromosome"/>
</dbReference>
<dbReference type="Pfam" id="PF13568">
    <property type="entry name" value="OMP_b-brl_2"/>
    <property type="match status" value="1"/>
</dbReference>
<keyword evidence="2" id="KW-1133">Transmembrane helix</keyword>
<feature type="transmembrane region" description="Helical" evidence="2">
    <location>
        <begin position="59"/>
        <end position="86"/>
    </location>
</feature>
<evidence type="ECO:0000259" key="3">
    <source>
        <dbReference type="Pfam" id="PF13568"/>
    </source>
</evidence>
<dbReference type="InterPro" id="IPR025665">
    <property type="entry name" value="Beta-barrel_OMP_2"/>
</dbReference>
<dbReference type="KEGG" id="nso:NIASO_14035"/>
<dbReference type="eggNOG" id="COG3266">
    <property type="taxonomic scope" value="Bacteria"/>
</dbReference>
<dbReference type="HOGENOM" id="CLU_036812_0_0_10"/>
<sequence length="417" mass="45556">MSKFTNMSDEELDKLFRDAADRFQPPDAPEGAWEDFYKTKLLREGQQPAAAGIPWRKKLLAFLIPAPSWQFAASCLFVVLAAWFFLNKEKPTGSVAAIQTENRPARVTGTDTTDQSNKKEHNNTTTETAGANNALIMPQRQPEEVISAPVREEPVSGLITNTAPLKFSPGANGFVKKDSVLPRQPQQGILSLRGNPEEKDNKPVYHINPQWEPQTETAGNSRSPGFKWQIGVQGGSNLGMVKGDVSKKPGVNAGVVVQRKLGTSRFSLESGVMYESMTYAVNNEDFTPNGYPVSTKVSNIEGSCSMIDVPVNVRYDVISSKKNKAFVSTGVSPTMIVKQSYVYDYDKGDGPARIDRDVSGKGNSVYAVANLSIGYEQKWNHISVQVAPYVKIPMGEIGYGNLSLGGIGTQISIKKDL</sequence>
<keyword evidence="2" id="KW-0812">Transmembrane</keyword>
<protein>
    <recommendedName>
        <fullName evidence="3">Outer membrane protein beta-barrel domain-containing protein</fullName>
    </recommendedName>
</protein>
<dbReference type="EMBL" id="CP007035">
    <property type="protein sequence ID" value="AHF17777.1"/>
    <property type="molecule type" value="Genomic_DNA"/>
</dbReference>
<accession>W0F456</accession>
<feature type="region of interest" description="Disordered" evidence="1">
    <location>
        <begin position="105"/>
        <end position="127"/>
    </location>
</feature>
<dbReference type="OrthoDB" id="1523584at2"/>
<keyword evidence="5" id="KW-1185">Reference proteome</keyword>
<proteinExistence type="predicted"/>
<dbReference type="AlphaFoldDB" id="W0F456"/>